<organism evidence="2 3">
    <name type="scientific">Puccinia sorghi</name>
    <dbReference type="NCBI Taxonomy" id="27349"/>
    <lineage>
        <taxon>Eukaryota</taxon>
        <taxon>Fungi</taxon>
        <taxon>Dikarya</taxon>
        <taxon>Basidiomycota</taxon>
        <taxon>Pucciniomycotina</taxon>
        <taxon>Pucciniomycetes</taxon>
        <taxon>Pucciniales</taxon>
        <taxon>Pucciniaceae</taxon>
        <taxon>Puccinia</taxon>
    </lineage>
</organism>
<feature type="region of interest" description="Disordered" evidence="1">
    <location>
        <begin position="157"/>
        <end position="187"/>
    </location>
</feature>
<gene>
    <name evidence="2" type="ORF">VP01_1217g5</name>
</gene>
<accession>A0A0L6VQ81</accession>
<feature type="compositionally biased region" description="Polar residues" evidence="1">
    <location>
        <begin position="127"/>
        <end position="138"/>
    </location>
</feature>
<evidence type="ECO:0000256" key="1">
    <source>
        <dbReference type="SAM" id="MobiDB-lite"/>
    </source>
</evidence>
<sequence>MSQPNETQPFDLGTLSSSELPDLTLINQPKLSLNLGSLTDLSVSLAAELQQQQTSDKQPEQPNHEQQRPQTQQAVERYNSRRWTSLSELGRAVLKPSLSRSNLRLGSLNEQSSSQHRITPSRRLSDNSHSGPTPSIYSSYRNSRNLFKLWSHDSTIECSPAGSPRSSPSNNTFPSLPPMSELLGGSTTFDQQDLSSITEPLSLAYDENQPPTTQSIPIPSVSTAALPVNTPLPISLPSSPSPSSSCSLAGLPASDKAVVLVQSPTMVDPQDLALPETPSFASCHSSPMVPTIERVLSNTEGETSVIDKPSGTMIVDSPTLSAPVSGGGGDIDGKDGASEEPAATETMKADGQPPINNPVHATLSRTHLTGMLGRKKKTSHAGSGSGTPGFFKLFLLKGLGLKSSSSSSSTT</sequence>
<dbReference type="Proteomes" id="UP000037035">
    <property type="component" value="Unassembled WGS sequence"/>
</dbReference>
<dbReference type="OrthoDB" id="2507651at2759"/>
<proteinExistence type="predicted"/>
<keyword evidence="3" id="KW-1185">Reference proteome</keyword>
<dbReference type="EMBL" id="LAVV01002421">
    <property type="protein sequence ID" value="KNZ62838.1"/>
    <property type="molecule type" value="Genomic_DNA"/>
</dbReference>
<dbReference type="AlphaFoldDB" id="A0A0L6VQ81"/>
<feature type="region of interest" description="Disordered" evidence="1">
    <location>
        <begin position="301"/>
        <end position="356"/>
    </location>
</feature>
<dbReference type="VEuPathDB" id="FungiDB:VP01_1217g5"/>
<comment type="caution">
    <text evidence="2">The sequence shown here is derived from an EMBL/GenBank/DDBJ whole genome shotgun (WGS) entry which is preliminary data.</text>
</comment>
<evidence type="ECO:0000313" key="2">
    <source>
        <dbReference type="EMBL" id="KNZ62838.1"/>
    </source>
</evidence>
<feature type="compositionally biased region" description="Polar residues" evidence="1">
    <location>
        <begin position="164"/>
        <end position="174"/>
    </location>
</feature>
<reference evidence="2 3" key="1">
    <citation type="submission" date="2015-08" db="EMBL/GenBank/DDBJ databases">
        <title>Next Generation Sequencing and Analysis of the Genome of Puccinia sorghi L Schw, the Causal Agent of Maize Common Rust.</title>
        <authorList>
            <person name="Rochi L."/>
            <person name="Burguener G."/>
            <person name="Darino M."/>
            <person name="Turjanski A."/>
            <person name="Kreff E."/>
            <person name="Dieguez M.J."/>
            <person name="Sacco F."/>
        </authorList>
    </citation>
    <scope>NUCLEOTIDE SEQUENCE [LARGE SCALE GENOMIC DNA]</scope>
    <source>
        <strain evidence="2 3">RO10H11247</strain>
    </source>
</reference>
<name>A0A0L6VQ81_9BASI</name>
<feature type="region of interest" description="Disordered" evidence="1">
    <location>
        <begin position="104"/>
        <end position="138"/>
    </location>
</feature>
<protein>
    <submittedName>
        <fullName evidence="2">Uncharacterized protein</fullName>
    </submittedName>
</protein>
<feature type="region of interest" description="Disordered" evidence="1">
    <location>
        <begin position="48"/>
        <end position="75"/>
    </location>
</feature>
<evidence type="ECO:0000313" key="3">
    <source>
        <dbReference type="Proteomes" id="UP000037035"/>
    </source>
</evidence>
<feature type="compositionally biased region" description="Basic and acidic residues" evidence="1">
    <location>
        <begin position="57"/>
        <end position="67"/>
    </location>
</feature>